<evidence type="ECO:0000256" key="1">
    <source>
        <dbReference type="ARBA" id="ARBA00000824"/>
    </source>
</evidence>
<accession>A0A072TPN5</accession>
<dbReference type="Proteomes" id="UP000002051">
    <property type="component" value="Chromosome 8"/>
</dbReference>
<dbReference type="HOGENOM" id="CLU_2761685_0_0_1"/>
<dbReference type="EMBL" id="PSQE01000008">
    <property type="protein sequence ID" value="RHN40682.1"/>
    <property type="molecule type" value="Genomic_DNA"/>
</dbReference>
<proteinExistence type="predicted"/>
<reference evidence="5" key="4">
    <citation type="journal article" date="2018" name="Nat. Plants">
        <title>Whole-genome landscape of Medicago truncatula symbiotic genes.</title>
        <authorList>
            <person name="Pecrix Y."/>
            <person name="Gamas P."/>
            <person name="Carrere S."/>
        </authorList>
    </citation>
    <scope>NUCLEOTIDE SEQUENCE</scope>
    <source>
        <tissue evidence="5">Leaves</tissue>
    </source>
</reference>
<protein>
    <recommendedName>
        <fullName evidence="2">chorismate mutase</fullName>
        <ecNumber evidence="2">5.4.99.5</ecNumber>
    </recommendedName>
</protein>
<dbReference type="STRING" id="3880.A0A072TPN5"/>
<dbReference type="EC" id="5.4.99.5" evidence="2"/>
<reference evidence="6" key="3">
    <citation type="submission" date="2015-04" db="UniProtKB">
        <authorList>
            <consortium name="EnsemblPlants"/>
        </authorList>
    </citation>
    <scope>IDENTIFICATION</scope>
    <source>
        <strain evidence="6">cv. Jemalong A17</strain>
    </source>
</reference>
<dbReference type="InterPro" id="IPR036263">
    <property type="entry name" value="Chorismate_II_sf"/>
</dbReference>
<dbReference type="GO" id="GO:0046417">
    <property type="term" value="P:chorismate metabolic process"/>
    <property type="evidence" value="ECO:0007669"/>
    <property type="project" value="InterPro"/>
</dbReference>
<dbReference type="InterPro" id="IPR008238">
    <property type="entry name" value="Chorismate_mutase_AroQ_euk"/>
</dbReference>
<dbReference type="AlphaFoldDB" id="A0A072TPN5"/>
<organism evidence="4 7">
    <name type="scientific">Medicago truncatula</name>
    <name type="common">Barrel medic</name>
    <name type="synonym">Medicago tribuloides</name>
    <dbReference type="NCBI Taxonomy" id="3880"/>
    <lineage>
        <taxon>Eukaryota</taxon>
        <taxon>Viridiplantae</taxon>
        <taxon>Streptophyta</taxon>
        <taxon>Embryophyta</taxon>
        <taxon>Tracheophyta</taxon>
        <taxon>Spermatophyta</taxon>
        <taxon>Magnoliopsida</taxon>
        <taxon>eudicotyledons</taxon>
        <taxon>Gunneridae</taxon>
        <taxon>Pentapetalae</taxon>
        <taxon>rosids</taxon>
        <taxon>fabids</taxon>
        <taxon>Fabales</taxon>
        <taxon>Fabaceae</taxon>
        <taxon>Papilionoideae</taxon>
        <taxon>50 kb inversion clade</taxon>
        <taxon>NPAAA clade</taxon>
        <taxon>Hologalegina</taxon>
        <taxon>IRL clade</taxon>
        <taxon>Trifolieae</taxon>
        <taxon>Medicago</taxon>
    </lineage>
</organism>
<dbReference type="UniPathway" id="UPA00120">
    <property type="reaction ID" value="UER00203"/>
</dbReference>
<dbReference type="PANTHER" id="PTHR21145:SF0">
    <property type="entry name" value="CHORISMATE MUTASE 1, CHLOROPLASTIC"/>
    <property type="match status" value="1"/>
</dbReference>
<dbReference type="EnsemblPlants" id="KEH19181">
    <property type="protein sequence ID" value="KEH19181"/>
    <property type="gene ID" value="MTR_8g442800"/>
</dbReference>
<gene>
    <name evidence="4" type="ordered locus">MTR_8g442800</name>
    <name evidence="5" type="ORF">MtrunA17_Chr8g0357451</name>
</gene>
<evidence type="ECO:0000313" key="4">
    <source>
        <dbReference type="EMBL" id="KEH19181.1"/>
    </source>
</evidence>
<dbReference type="GO" id="GO:0009073">
    <property type="term" value="P:aromatic amino acid family biosynthetic process"/>
    <property type="evidence" value="ECO:0007669"/>
    <property type="project" value="InterPro"/>
</dbReference>
<keyword evidence="3 5" id="KW-0413">Isomerase</keyword>
<name>A0A072TPN5_MEDTR</name>
<dbReference type="Gene3D" id="1.10.590.10">
    <property type="entry name" value="Chorismate mutase, AroQ class superfamily, eukaryotic"/>
    <property type="match status" value="1"/>
</dbReference>
<reference evidence="4 7" key="2">
    <citation type="journal article" date="2014" name="BMC Genomics">
        <title>An improved genome release (version Mt4.0) for the model legume Medicago truncatula.</title>
        <authorList>
            <person name="Tang H."/>
            <person name="Krishnakumar V."/>
            <person name="Bidwell S."/>
            <person name="Rosen B."/>
            <person name="Chan A."/>
            <person name="Zhou S."/>
            <person name="Gentzbittel L."/>
            <person name="Childs K.L."/>
            <person name="Yandell M."/>
            <person name="Gundlach H."/>
            <person name="Mayer K.F."/>
            <person name="Schwartz D.C."/>
            <person name="Town C.D."/>
        </authorList>
    </citation>
    <scope>GENOME REANNOTATION</scope>
    <source>
        <strain evidence="4">A17</strain>
        <strain evidence="6 7">cv. Jemalong A17</strain>
    </source>
</reference>
<sequence length="70" mass="8079">MVVLDLSHDQISFSAVILQDKDRLMELLTYPEVEESIKRRVAMKAKTYGQEVAINLKDQKTEPVYKIIKA</sequence>
<reference evidence="4 7" key="1">
    <citation type="journal article" date="2011" name="Nature">
        <title>The Medicago genome provides insight into the evolution of rhizobial symbioses.</title>
        <authorList>
            <person name="Young N.D."/>
            <person name="Debelle F."/>
            <person name="Oldroyd G.E."/>
            <person name="Geurts R."/>
            <person name="Cannon S.B."/>
            <person name="Udvardi M.K."/>
            <person name="Benedito V.A."/>
            <person name="Mayer K.F."/>
            <person name="Gouzy J."/>
            <person name="Schoof H."/>
            <person name="Van de Peer Y."/>
            <person name="Proost S."/>
            <person name="Cook D.R."/>
            <person name="Meyers B.C."/>
            <person name="Spannagl M."/>
            <person name="Cheung F."/>
            <person name="De Mita S."/>
            <person name="Krishnakumar V."/>
            <person name="Gundlach H."/>
            <person name="Zhou S."/>
            <person name="Mudge J."/>
            <person name="Bharti A.K."/>
            <person name="Murray J.D."/>
            <person name="Naoumkina M.A."/>
            <person name="Rosen B."/>
            <person name="Silverstein K.A."/>
            <person name="Tang H."/>
            <person name="Rombauts S."/>
            <person name="Zhao P.X."/>
            <person name="Zhou P."/>
            <person name="Barbe V."/>
            <person name="Bardou P."/>
            <person name="Bechner M."/>
            <person name="Bellec A."/>
            <person name="Berger A."/>
            <person name="Berges H."/>
            <person name="Bidwell S."/>
            <person name="Bisseling T."/>
            <person name="Choisne N."/>
            <person name="Couloux A."/>
            <person name="Denny R."/>
            <person name="Deshpande S."/>
            <person name="Dai X."/>
            <person name="Doyle J.J."/>
            <person name="Dudez A.M."/>
            <person name="Farmer A.D."/>
            <person name="Fouteau S."/>
            <person name="Franken C."/>
            <person name="Gibelin C."/>
            <person name="Gish J."/>
            <person name="Goldstein S."/>
            <person name="Gonzalez A.J."/>
            <person name="Green P.J."/>
            <person name="Hallab A."/>
            <person name="Hartog M."/>
            <person name="Hua A."/>
            <person name="Humphray S.J."/>
            <person name="Jeong D.H."/>
            <person name="Jing Y."/>
            <person name="Jocker A."/>
            <person name="Kenton S.M."/>
            <person name="Kim D.J."/>
            <person name="Klee K."/>
            <person name="Lai H."/>
            <person name="Lang C."/>
            <person name="Lin S."/>
            <person name="Macmil S.L."/>
            <person name="Magdelenat G."/>
            <person name="Matthews L."/>
            <person name="McCorrison J."/>
            <person name="Monaghan E.L."/>
            <person name="Mun J.H."/>
            <person name="Najar F.Z."/>
            <person name="Nicholson C."/>
            <person name="Noirot C."/>
            <person name="O'Bleness M."/>
            <person name="Paule C.R."/>
            <person name="Poulain J."/>
            <person name="Prion F."/>
            <person name="Qin B."/>
            <person name="Qu C."/>
            <person name="Retzel E.F."/>
            <person name="Riddle C."/>
            <person name="Sallet E."/>
            <person name="Samain S."/>
            <person name="Samson N."/>
            <person name="Sanders I."/>
            <person name="Saurat O."/>
            <person name="Scarpelli C."/>
            <person name="Schiex T."/>
            <person name="Segurens B."/>
            <person name="Severin A.J."/>
            <person name="Sherrier D.J."/>
            <person name="Shi R."/>
            <person name="Sims S."/>
            <person name="Singer S.R."/>
            <person name="Sinharoy S."/>
            <person name="Sterck L."/>
            <person name="Viollet A."/>
            <person name="Wang B.B."/>
            <person name="Wang K."/>
            <person name="Wang M."/>
            <person name="Wang X."/>
            <person name="Warfsmann J."/>
            <person name="Weissenbach J."/>
            <person name="White D.D."/>
            <person name="White J.D."/>
            <person name="Wiley G.B."/>
            <person name="Wincker P."/>
            <person name="Xing Y."/>
            <person name="Yang L."/>
            <person name="Yao Z."/>
            <person name="Ying F."/>
            <person name="Zhai J."/>
            <person name="Zhou L."/>
            <person name="Zuber A."/>
            <person name="Denarie J."/>
            <person name="Dixon R.A."/>
            <person name="May G.D."/>
            <person name="Schwartz D.C."/>
            <person name="Rogers J."/>
            <person name="Quetier F."/>
            <person name="Town C.D."/>
            <person name="Roe B.A."/>
        </authorList>
    </citation>
    <scope>NUCLEOTIDE SEQUENCE [LARGE SCALE GENOMIC DNA]</scope>
    <source>
        <strain evidence="4">A17</strain>
        <strain evidence="6 7">cv. Jemalong A17</strain>
    </source>
</reference>
<evidence type="ECO:0000313" key="6">
    <source>
        <dbReference type="EnsemblPlants" id="KEH19181"/>
    </source>
</evidence>
<dbReference type="PANTHER" id="PTHR21145">
    <property type="entry name" value="CHORISMATE MUTASE"/>
    <property type="match status" value="1"/>
</dbReference>
<evidence type="ECO:0000313" key="5">
    <source>
        <dbReference type="EMBL" id="RHN40682.1"/>
    </source>
</evidence>
<evidence type="ECO:0000256" key="3">
    <source>
        <dbReference type="ARBA" id="ARBA00023235"/>
    </source>
</evidence>
<evidence type="ECO:0000256" key="2">
    <source>
        <dbReference type="ARBA" id="ARBA00012404"/>
    </source>
</evidence>
<evidence type="ECO:0000313" key="7">
    <source>
        <dbReference type="Proteomes" id="UP000002051"/>
    </source>
</evidence>
<comment type="catalytic activity">
    <reaction evidence="1">
        <text>chorismate = prephenate</text>
        <dbReference type="Rhea" id="RHEA:13897"/>
        <dbReference type="ChEBI" id="CHEBI:29748"/>
        <dbReference type="ChEBI" id="CHEBI:29934"/>
        <dbReference type="EC" id="5.4.99.5"/>
    </reaction>
</comment>
<dbReference type="Proteomes" id="UP000265566">
    <property type="component" value="Chromosome 8"/>
</dbReference>
<dbReference type="SUPFAM" id="SSF48600">
    <property type="entry name" value="Chorismate mutase II"/>
    <property type="match status" value="1"/>
</dbReference>
<dbReference type="GO" id="GO:0004106">
    <property type="term" value="F:chorismate mutase activity"/>
    <property type="evidence" value="ECO:0007669"/>
    <property type="project" value="UniProtKB-EC"/>
</dbReference>
<dbReference type="EMBL" id="CM001224">
    <property type="protein sequence ID" value="KEH19181.1"/>
    <property type="molecule type" value="Genomic_DNA"/>
</dbReference>
<keyword evidence="7" id="KW-1185">Reference proteome</keyword>
<dbReference type="Gramene" id="rna46871">
    <property type="protein sequence ID" value="RHN40682.1"/>
    <property type="gene ID" value="gene46871"/>
</dbReference>
<dbReference type="InterPro" id="IPR037039">
    <property type="entry name" value="CM_AroQ_sf_eucaryotic"/>
</dbReference>